<dbReference type="HOGENOM" id="CLU_852180_0_0_9"/>
<dbReference type="eggNOG" id="COG1835">
    <property type="taxonomic scope" value="Bacteria"/>
</dbReference>
<feature type="transmembrane region" description="Helical" evidence="1">
    <location>
        <begin position="90"/>
        <end position="111"/>
    </location>
</feature>
<organism evidence="2 3">
    <name type="scientific">Peptoniphilus indolicus ATCC 29427</name>
    <dbReference type="NCBI Taxonomy" id="997350"/>
    <lineage>
        <taxon>Bacteria</taxon>
        <taxon>Bacillati</taxon>
        <taxon>Bacillota</taxon>
        <taxon>Tissierellia</taxon>
        <taxon>Tissierellales</taxon>
        <taxon>Peptoniphilaceae</taxon>
        <taxon>Peptoniphilus</taxon>
    </lineage>
</organism>
<evidence type="ECO:0000313" key="2">
    <source>
        <dbReference type="EMBL" id="EGY76660.1"/>
    </source>
</evidence>
<keyword evidence="1" id="KW-1133">Transmembrane helix</keyword>
<dbReference type="STRING" id="997350.HMPREF9129_1912"/>
<gene>
    <name evidence="2" type="ORF">HMPREF9129_1912</name>
</gene>
<keyword evidence="1" id="KW-0812">Transmembrane</keyword>
<comment type="caution">
    <text evidence="2">The sequence shown here is derived from an EMBL/GenBank/DDBJ whole genome shotgun (WGS) entry which is preliminary data.</text>
</comment>
<feature type="transmembrane region" description="Helical" evidence="1">
    <location>
        <begin position="35"/>
        <end position="53"/>
    </location>
</feature>
<protein>
    <recommendedName>
        <fullName evidence="4">DUF4153 domain-containing protein</fullName>
    </recommendedName>
</protein>
<dbReference type="InterPro" id="IPR025291">
    <property type="entry name" value="DUF4153"/>
</dbReference>
<sequence>MIVELVIWFSIFEVMLMFVLGKIEDSKVVEGFKKYFPIIILPIMGMMFYAIIFRIREYGITENRFFVLAAGIFATLSNLYYVFYRKNSNITIPIILAATILISTLGPISAYRVSAESQNNRLAKILEKNNMLLRREVVPSSDISDEDKAEIVQIVEYMTEKHRPWESKYLPNDYKNTEENFEKLFGFSHKYSSSTKEDLSYFYEGNSSIDLTGYSRLMEFELYSDVEDSKTIGNYKVSSNNGIATIEYKIGEKYNKLFSFDMKDVLNKLRVLKVSNETIVLEDLSIKGNSKGIVYKVVFTQLNESGIKEGESIQYMKFYLITGNLK</sequence>
<evidence type="ECO:0000313" key="3">
    <source>
        <dbReference type="Proteomes" id="UP000003422"/>
    </source>
</evidence>
<accession>G4D682</accession>
<keyword evidence="3" id="KW-1185">Reference proteome</keyword>
<name>G4D682_9FIRM</name>
<reference evidence="2 3" key="1">
    <citation type="submission" date="2011-06" db="EMBL/GenBank/DDBJ databases">
        <authorList>
            <person name="Muzny D."/>
            <person name="Qin X."/>
            <person name="Deng J."/>
            <person name="Jiang H."/>
            <person name="Liu Y."/>
            <person name="Qu J."/>
            <person name="Song X.-Z."/>
            <person name="Zhang L."/>
            <person name="Thornton R."/>
            <person name="Coyle M."/>
            <person name="Francisco L."/>
            <person name="Jackson L."/>
            <person name="Javaid M."/>
            <person name="Korchina V."/>
            <person name="Kovar C."/>
            <person name="Mata R."/>
            <person name="Mathew T."/>
            <person name="Ngo R."/>
            <person name="Nguyen L."/>
            <person name="Nguyen N."/>
            <person name="Okwuonu G."/>
            <person name="Ongeri F."/>
            <person name="Pham C."/>
            <person name="Simmons D."/>
            <person name="Wilczek-Boney K."/>
            <person name="Hale W."/>
            <person name="Jakkamsetti A."/>
            <person name="Pham P."/>
            <person name="Ruth R."/>
            <person name="San Lucas F."/>
            <person name="Warren J."/>
            <person name="Zhang J."/>
            <person name="Zhao Z."/>
            <person name="Zhou C."/>
            <person name="Zhu D."/>
            <person name="Lee S."/>
            <person name="Bess C."/>
            <person name="Blankenburg K."/>
            <person name="Forbes L."/>
            <person name="Fu Q."/>
            <person name="Gubbala S."/>
            <person name="Hirani K."/>
            <person name="Jayaseelan J.C."/>
            <person name="Lara F."/>
            <person name="Munidasa M."/>
            <person name="Palculict T."/>
            <person name="Patil S."/>
            <person name="Pu L.-L."/>
            <person name="Saada N."/>
            <person name="Tang L."/>
            <person name="Weissenberger G."/>
            <person name="Zhu Y."/>
            <person name="Hemphill L."/>
            <person name="Shang Y."/>
            <person name="Youmans B."/>
            <person name="Ayvaz T."/>
            <person name="Ross M."/>
            <person name="Santibanez J."/>
            <person name="Aqrawi P."/>
            <person name="Gross S."/>
            <person name="Joshi V."/>
            <person name="Fowler G."/>
            <person name="Nazareth L."/>
            <person name="Reid J."/>
            <person name="Worley K."/>
            <person name="Petrosino J."/>
            <person name="Highlander S."/>
            <person name="Gibbs R."/>
        </authorList>
    </citation>
    <scope>NUCLEOTIDE SEQUENCE [LARGE SCALE GENOMIC DNA]</scope>
    <source>
        <strain evidence="2 3">ATCC 29427</strain>
    </source>
</reference>
<feature type="transmembrane region" description="Helical" evidence="1">
    <location>
        <begin position="5"/>
        <end position="23"/>
    </location>
</feature>
<evidence type="ECO:0008006" key="4">
    <source>
        <dbReference type="Google" id="ProtNLM"/>
    </source>
</evidence>
<keyword evidence="1" id="KW-0472">Membrane</keyword>
<dbReference type="EMBL" id="AGBB01000195">
    <property type="protein sequence ID" value="EGY76660.1"/>
    <property type="molecule type" value="Genomic_DNA"/>
</dbReference>
<dbReference type="Pfam" id="PF13687">
    <property type="entry name" value="DUF4153"/>
    <property type="match status" value="1"/>
</dbReference>
<proteinExistence type="predicted"/>
<dbReference type="AlphaFoldDB" id="G4D682"/>
<feature type="transmembrane region" description="Helical" evidence="1">
    <location>
        <begin position="65"/>
        <end position="84"/>
    </location>
</feature>
<dbReference type="Proteomes" id="UP000003422">
    <property type="component" value="Unassembled WGS sequence"/>
</dbReference>
<evidence type="ECO:0000256" key="1">
    <source>
        <dbReference type="SAM" id="Phobius"/>
    </source>
</evidence>
<dbReference type="PATRIC" id="fig|997350.3.peg.1831"/>